<dbReference type="PANTHER" id="PTHR30015:SF7">
    <property type="entry name" value="TYPE IV METHYL-DIRECTED RESTRICTION ENZYME ECOKMRR"/>
    <property type="match status" value="1"/>
</dbReference>
<dbReference type="AlphaFoldDB" id="A0AAJ1BVS1"/>
<dbReference type="Pfam" id="PF04471">
    <property type="entry name" value="Mrr_cat"/>
    <property type="match status" value="1"/>
</dbReference>
<protein>
    <submittedName>
        <fullName evidence="2">Restriction endonuclease</fullName>
        <ecNumber evidence="2">3.1.21.-</ecNumber>
    </submittedName>
</protein>
<dbReference type="EMBL" id="JAMXLX010000002">
    <property type="protein sequence ID" value="MCO5957061.1"/>
    <property type="molecule type" value="Genomic_DNA"/>
</dbReference>
<organism evidence="2 3">
    <name type="scientific">Ciceribacter sichuanensis</name>
    <dbReference type="NCBI Taxonomy" id="2949647"/>
    <lineage>
        <taxon>Bacteria</taxon>
        <taxon>Pseudomonadati</taxon>
        <taxon>Pseudomonadota</taxon>
        <taxon>Alphaproteobacteria</taxon>
        <taxon>Hyphomicrobiales</taxon>
        <taxon>Rhizobiaceae</taxon>
        <taxon>Ciceribacter</taxon>
    </lineage>
</organism>
<dbReference type="RefSeq" id="WP_250915681.1">
    <property type="nucleotide sequence ID" value="NZ_JAMXLX010000002.1"/>
</dbReference>
<dbReference type="SUPFAM" id="SSF52980">
    <property type="entry name" value="Restriction endonuclease-like"/>
    <property type="match status" value="1"/>
</dbReference>
<accession>A0AAJ1BVS1</accession>
<gene>
    <name evidence="2" type="ORF">NBH21_09795</name>
</gene>
<evidence type="ECO:0000259" key="1">
    <source>
        <dbReference type="Pfam" id="PF04471"/>
    </source>
</evidence>
<dbReference type="InterPro" id="IPR011335">
    <property type="entry name" value="Restrct_endonuc-II-like"/>
</dbReference>
<keyword evidence="2" id="KW-0255">Endonuclease</keyword>
<dbReference type="GO" id="GO:0003677">
    <property type="term" value="F:DNA binding"/>
    <property type="evidence" value="ECO:0007669"/>
    <property type="project" value="InterPro"/>
</dbReference>
<keyword evidence="2" id="KW-0540">Nuclease</keyword>
<dbReference type="GO" id="GO:0009307">
    <property type="term" value="P:DNA restriction-modification system"/>
    <property type="evidence" value="ECO:0007669"/>
    <property type="project" value="InterPro"/>
</dbReference>
<reference evidence="2" key="1">
    <citation type="submission" date="2022-06" db="EMBL/GenBank/DDBJ databases">
        <authorList>
            <person name="Sun Q."/>
        </authorList>
    </citation>
    <scope>NUCLEOTIDE SEQUENCE</scope>
    <source>
        <strain evidence="2">S101</strain>
    </source>
</reference>
<dbReference type="InterPro" id="IPR052906">
    <property type="entry name" value="Type_IV_Methyl-Rstrct_Enzyme"/>
</dbReference>
<dbReference type="EC" id="3.1.21.-" evidence="2"/>
<dbReference type="PANTHER" id="PTHR30015">
    <property type="entry name" value="MRR RESTRICTION SYSTEM PROTEIN"/>
    <property type="match status" value="1"/>
</dbReference>
<dbReference type="InterPro" id="IPR011856">
    <property type="entry name" value="tRNA_endonuc-like_dom_sf"/>
</dbReference>
<sequence>MDISVGTRPTDEGFVGIGWPQLGDLSKLSANREAFKSAIKVAYPDSKPGSIPVQAGVLFRFLHEVKPGDLVVYPSKVDRMVNLGEVVGPYQYQPLKNPTYPNMLPVKWLKHLPREDFSQDALYEIGSFITLFAVKNYRNEFLAALNGSHLPEPTENATEERRDDAMVSKAVASQAEETTQDFVIRQLKTAIDAYQFEQFVAHLLECMGYHARVTPKSGDGGVDVIAHKDELGFEPPVIKVQCKQVTNPIGRPEVTQLLGNVENGEFGLFVTLGSYTKDAREYDRSKPNLRLIDGDQLVGLVFEHYHSFDPRYQAVLPLKRIYVPSLEENLPT</sequence>
<dbReference type="Gene3D" id="3.40.1350.10">
    <property type="match status" value="1"/>
</dbReference>
<comment type="caution">
    <text evidence="2">The sequence shown here is derived from an EMBL/GenBank/DDBJ whole genome shotgun (WGS) entry which is preliminary data.</text>
</comment>
<proteinExistence type="predicted"/>
<evidence type="ECO:0000313" key="3">
    <source>
        <dbReference type="Proteomes" id="UP001155380"/>
    </source>
</evidence>
<feature type="domain" description="Restriction endonuclease type IV Mrr" evidence="1">
    <location>
        <begin position="190"/>
        <end position="300"/>
    </location>
</feature>
<name>A0AAJ1BVS1_9HYPH</name>
<evidence type="ECO:0000313" key="2">
    <source>
        <dbReference type="EMBL" id="MCO5957061.1"/>
    </source>
</evidence>
<keyword evidence="2" id="KW-0378">Hydrolase</keyword>
<dbReference type="GO" id="GO:0015666">
    <property type="term" value="F:restriction endodeoxyribonuclease activity"/>
    <property type="evidence" value="ECO:0007669"/>
    <property type="project" value="TreeGrafter"/>
</dbReference>
<dbReference type="InterPro" id="IPR007560">
    <property type="entry name" value="Restrct_endonuc_IV_Mrr"/>
</dbReference>
<dbReference type="Proteomes" id="UP001155380">
    <property type="component" value="Unassembled WGS sequence"/>
</dbReference>